<feature type="region of interest" description="Disordered" evidence="9">
    <location>
        <begin position="1"/>
        <end position="41"/>
    </location>
</feature>
<evidence type="ECO:0000256" key="5">
    <source>
        <dbReference type="ARBA" id="ARBA00023015"/>
    </source>
</evidence>
<dbReference type="EMBL" id="DMND01000106">
    <property type="protein sequence ID" value="HAN27579.1"/>
    <property type="molecule type" value="Genomic_DNA"/>
</dbReference>
<dbReference type="SUPFAM" id="SSF101498">
    <property type="entry name" value="Anti-sigma factor FlgM"/>
    <property type="match status" value="1"/>
</dbReference>
<evidence type="ECO:0000313" key="11">
    <source>
        <dbReference type="EMBL" id="HAN27579.1"/>
    </source>
</evidence>
<name>A0A3C1KLH8_9GAMM</name>
<dbReference type="GO" id="GO:0044781">
    <property type="term" value="P:bacterial-type flagellum organization"/>
    <property type="evidence" value="ECO:0007669"/>
    <property type="project" value="UniProtKB-KW"/>
</dbReference>
<dbReference type="Proteomes" id="UP000259273">
    <property type="component" value="Unassembled WGS sequence"/>
</dbReference>
<keyword evidence="11" id="KW-0282">Flagellum</keyword>
<feature type="compositionally biased region" description="Polar residues" evidence="9">
    <location>
        <begin position="1"/>
        <end position="10"/>
    </location>
</feature>
<dbReference type="Pfam" id="PF04316">
    <property type="entry name" value="FlgM"/>
    <property type="match status" value="1"/>
</dbReference>
<protein>
    <recommendedName>
        <fullName evidence="2">Negative regulator of flagellin synthesis</fullName>
    </recommendedName>
    <alternativeName>
        <fullName evidence="8">Anti-sigma-28 factor</fullName>
    </alternativeName>
</protein>
<comment type="caution">
    <text evidence="11">The sequence shown here is derived from an EMBL/GenBank/DDBJ whole genome shotgun (WGS) entry which is preliminary data.</text>
</comment>
<evidence type="ECO:0000256" key="3">
    <source>
        <dbReference type="ARBA" id="ARBA00022491"/>
    </source>
</evidence>
<keyword evidence="3" id="KW-0678">Repressor</keyword>
<dbReference type="InterPro" id="IPR031316">
    <property type="entry name" value="FlgM_C"/>
</dbReference>
<evidence type="ECO:0000256" key="8">
    <source>
        <dbReference type="ARBA" id="ARBA00030117"/>
    </source>
</evidence>
<evidence type="ECO:0000256" key="9">
    <source>
        <dbReference type="SAM" id="MobiDB-lite"/>
    </source>
</evidence>
<evidence type="ECO:0000256" key="1">
    <source>
        <dbReference type="ARBA" id="ARBA00005322"/>
    </source>
</evidence>
<keyword evidence="5" id="KW-0805">Transcription regulation</keyword>
<evidence type="ECO:0000313" key="12">
    <source>
        <dbReference type="Proteomes" id="UP000259273"/>
    </source>
</evidence>
<dbReference type="STRING" id="1121937.GCA_000423125_00682"/>
<accession>A0A3C1KLH8</accession>
<dbReference type="InterPro" id="IPR007412">
    <property type="entry name" value="FlgM"/>
</dbReference>
<evidence type="ECO:0000256" key="4">
    <source>
        <dbReference type="ARBA" id="ARBA00022795"/>
    </source>
</evidence>
<dbReference type="GO" id="GO:0045892">
    <property type="term" value="P:negative regulation of DNA-templated transcription"/>
    <property type="evidence" value="ECO:0007669"/>
    <property type="project" value="InterPro"/>
</dbReference>
<keyword evidence="6" id="KW-0804">Transcription</keyword>
<proteinExistence type="inferred from homology"/>
<dbReference type="AlphaFoldDB" id="A0A3C1KLH8"/>
<keyword evidence="11" id="KW-0969">Cilium</keyword>
<reference evidence="11 12" key="1">
    <citation type="journal article" date="2018" name="Nat. Biotechnol.">
        <title>A standardized bacterial taxonomy based on genome phylogeny substantially revises the tree of life.</title>
        <authorList>
            <person name="Parks D.H."/>
            <person name="Chuvochina M."/>
            <person name="Waite D.W."/>
            <person name="Rinke C."/>
            <person name="Skarshewski A."/>
            <person name="Chaumeil P.A."/>
            <person name="Hugenholtz P."/>
        </authorList>
    </citation>
    <scope>NUCLEOTIDE SEQUENCE [LARGE SCALE GENOMIC DNA]</scope>
    <source>
        <strain evidence="11">UBA9158</strain>
    </source>
</reference>
<evidence type="ECO:0000256" key="7">
    <source>
        <dbReference type="ARBA" id="ARBA00024739"/>
    </source>
</evidence>
<gene>
    <name evidence="11" type="primary">flgM</name>
    <name evidence="11" type="ORF">DCP75_07645</name>
</gene>
<organism evidence="11 12">
    <name type="scientific">Haliea salexigens</name>
    <dbReference type="NCBI Taxonomy" id="287487"/>
    <lineage>
        <taxon>Bacteria</taxon>
        <taxon>Pseudomonadati</taxon>
        <taxon>Pseudomonadota</taxon>
        <taxon>Gammaproteobacteria</taxon>
        <taxon>Cellvibrionales</taxon>
        <taxon>Halieaceae</taxon>
        <taxon>Haliea</taxon>
    </lineage>
</organism>
<feature type="domain" description="Anti-sigma-28 factor FlgM C-terminal" evidence="10">
    <location>
        <begin position="43"/>
        <end position="97"/>
    </location>
</feature>
<keyword evidence="11" id="KW-0966">Cell projection</keyword>
<evidence type="ECO:0000256" key="2">
    <source>
        <dbReference type="ARBA" id="ARBA00017823"/>
    </source>
</evidence>
<dbReference type="InterPro" id="IPR035890">
    <property type="entry name" value="Anti-sigma-28_factor_FlgM_sf"/>
</dbReference>
<keyword evidence="4" id="KW-1005">Bacterial flagellum biogenesis</keyword>
<comment type="similarity">
    <text evidence="1">Belongs to the FlgM family.</text>
</comment>
<dbReference type="NCBIfam" id="TIGR03824">
    <property type="entry name" value="FlgM_jcvi"/>
    <property type="match status" value="1"/>
</dbReference>
<evidence type="ECO:0000256" key="6">
    <source>
        <dbReference type="ARBA" id="ARBA00023163"/>
    </source>
</evidence>
<comment type="function">
    <text evidence="7">Responsible for the coupling of flagellin expression to flagellar assembly by preventing expression of the flagellin genes when a component of the middle class of proteins is defective. It negatively regulates flagellar genes by inhibiting the activity of FliA by directly binding to FliA.</text>
</comment>
<sequence>MDPIDNNANIKPSRAGGDARTGGVEQAGRSGAASSSKPAVEADAVTITRMATDMLQLENQLADVPDANMERVEQLRAAISDGSYKVDLERIVNNLLQAEQDLS</sequence>
<evidence type="ECO:0000259" key="10">
    <source>
        <dbReference type="Pfam" id="PF04316"/>
    </source>
</evidence>